<dbReference type="InterPro" id="IPR057767">
    <property type="entry name" value="UGSC-like_dom"/>
</dbReference>
<sequence>VELEKRGVRTVVVGTDRFERLGEVERRSLGMPELTMAIAEHPLGGLQPENLLAKADGLMDQVVDGLTGSR</sequence>
<reference evidence="2" key="1">
    <citation type="submission" date="2018-05" db="EMBL/GenBank/DDBJ databases">
        <authorList>
            <person name="Lanie J.A."/>
            <person name="Ng W.-L."/>
            <person name="Kazmierczak K.M."/>
            <person name="Andrzejewski T.M."/>
            <person name="Davidsen T.M."/>
            <person name="Wayne K.J."/>
            <person name="Tettelin H."/>
            <person name="Glass J.I."/>
            <person name="Rusch D."/>
            <person name="Podicherti R."/>
            <person name="Tsui H.-C.T."/>
            <person name="Winkler M.E."/>
        </authorList>
    </citation>
    <scope>NUCLEOTIDE SEQUENCE</scope>
</reference>
<accession>A0A381QQ98</accession>
<dbReference type="AlphaFoldDB" id="A0A381QQ98"/>
<feature type="non-terminal residue" evidence="2">
    <location>
        <position position="1"/>
    </location>
</feature>
<evidence type="ECO:0000313" key="2">
    <source>
        <dbReference type="EMBL" id="SUZ81260.1"/>
    </source>
</evidence>
<protein>
    <recommendedName>
        <fullName evidence="1">UGSC-like domain-containing protein</fullName>
    </recommendedName>
</protein>
<dbReference type="Pfam" id="PF24696">
    <property type="entry name" value="UGSC"/>
    <property type="match status" value="1"/>
</dbReference>
<organism evidence="2">
    <name type="scientific">marine metagenome</name>
    <dbReference type="NCBI Taxonomy" id="408172"/>
    <lineage>
        <taxon>unclassified sequences</taxon>
        <taxon>metagenomes</taxon>
        <taxon>ecological metagenomes</taxon>
    </lineage>
</organism>
<name>A0A381QQ98_9ZZZZ</name>
<dbReference type="EMBL" id="UINC01001460">
    <property type="protein sequence ID" value="SUZ81260.1"/>
    <property type="molecule type" value="Genomic_DNA"/>
</dbReference>
<proteinExistence type="predicted"/>
<gene>
    <name evidence="2" type="ORF">METZ01_LOCUS34114</name>
</gene>
<feature type="domain" description="UGSC-like" evidence="1">
    <location>
        <begin position="1"/>
        <end position="67"/>
    </location>
</feature>
<evidence type="ECO:0000259" key="1">
    <source>
        <dbReference type="Pfam" id="PF24696"/>
    </source>
</evidence>